<reference evidence="2" key="2">
    <citation type="submission" date="2020-10" db="UniProtKB">
        <authorList>
            <consortium name="WormBaseParasite"/>
        </authorList>
    </citation>
    <scope>IDENTIFICATION</scope>
</reference>
<reference evidence="1" key="1">
    <citation type="journal article" date="2013" name="Genetics">
        <title>The draft genome and transcriptome of Panagrellus redivivus are shaped by the harsh demands of a free-living lifestyle.</title>
        <authorList>
            <person name="Srinivasan J."/>
            <person name="Dillman A.R."/>
            <person name="Macchietto M.G."/>
            <person name="Heikkinen L."/>
            <person name="Lakso M."/>
            <person name="Fracchia K.M."/>
            <person name="Antoshechkin I."/>
            <person name="Mortazavi A."/>
            <person name="Wong G."/>
            <person name="Sternberg P.W."/>
        </authorList>
    </citation>
    <scope>NUCLEOTIDE SEQUENCE [LARGE SCALE GENOMIC DNA]</scope>
    <source>
        <strain evidence="1">MT8872</strain>
    </source>
</reference>
<organism evidence="1 2">
    <name type="scientific">Panagrellus redivivus</name>
    <name type="common">Microworm</name>
    <dbReference type="NCBI Taxonomy" id="6233"/>
    <lineage>
        <taxon>Eukaryota</taxon>
        <taxon>Metazoa</taxon>
        <taxon>Ecdysozoa</taxon>
        <taxon>Nematoda</taxon>
        <taxon>Chromadorea</taxon>
        <taxon>Rhabditida</taxon>
        <taxon>Tylenchina</taxon>
        <taxon>Panagrolaimomorpha</taxon>
        <taxon>Panagrolaimoidea</taxon>
        <taxon>Panagrolaimidae</taxon>
        <taxon>Panagrellus</taxon>
    </lineage>
</organism>
<sequence>MPFPLHVLDYGSRCRLRELATPGEAYDLQIAAPRFTGLKPIQATTHVSHEYTIVSINDNGELCAVGQDDSTSSQEYPLDLNNDVLFSVTQKLQIQTFGFEHSAQLIFDKFNIEGDQVMFSDCKLTAQFLHDFSTKASSEIQFVIFVACAFHADVTFELICALFKSMKFFSIWDVKMLKHNWIDTLIAFNCTNMTNITIFKASIDVLQVHETQLIQHKVLRFYIQLKIDENLGVKQELERLFNGHYWYLESEVEYRKKMVVIWFSANKWYEQSYTFREGNTTN</sequence>
<proteinExistence type="predicted"/>
<dbReference type="AlphaFoldDB" id="A0A7E4ZTJ7"/>
<evidence type="ECO:0000313" key="2">
    <source>
        <dbReference type="WBParaSite" id="Pan_g16422.t1"/>
    </source>
</evidence>
<dbReference type="WBParaSite" id="Pan_g16422.t1">
    <property type="protein sequence ID" value="Pan_g16422.t1"/>
    <property type="gene ID" value="Pan_g16422"/>
</dbReference>
<protein>
    <submittedName>
        <fullName evidence="2">BTB domain-containing protein</fullName>
    </submittedName>
</protein>
<keyword evidence="1" id="KW-1185">Reference proteome</keyword>
<name>A0A7E4ZTJ7_PANRE</name>
<accession>A0A7E4ZTJ7</accession>
<evidence type="ECO:0000313" key="1">
    <source>
        <dbReference type="Proteomes" id="UP000492821"/>
    </source>
</evidence>
<dbReference type="Proteomes" id="UP000492821">
    <property type="component" value="Unassembled WGS sequence"/>
</dbReference>